<accession>A0ACB6YYB6</accession>
<gene>
    <name evidence="1" type="ORF">BDM02DRAFT_3176834</name>
</gene>
<comment type="caution">
    <text evidence="1">The sequence shown here is derived from an EMBL/GenBank/DDBJ whole genome shotgun (WGS) entry which is preliminary data.</text>
</comment>
<organism evidence="1 2">
    <name type="scientific">Thelephora ganbajun</name>
    <name type="common">Ganba fungus</name>
    <dbReference type="NCBI Taxonomy" id="370292"/>
    <lineage>
        <taxon>Eukaryota</taxon>
        <taxon>Fungi</taxon>
        <taxon>Dikarya</taxon>
        <taxon>Basidiomycota</taxon>
        <taxon>Agaricomycotina</taxon>
        <taxon>Agaricomycetes</taxon>
        <taxon>Thelephorales</taxon>
        <taxon>Thelephoraceae</taxon>
        <taxon>Thelephora</taxon>
    </lineage>
</organism>
<evidence type="ECO:0000313" key="2">
    <source>
        <dbReference type="Proteomes" id="UP000886501"/>
    </source>
</evidence>
<dbReference type="EMBL" id="MU118551">
    <property type="protein sequence ID" value="KAF9642298.1"/>
    <property type="molecule type" value="Genomic_DNA"/>
</dbReference>
<name>A0ACB6YYB6_THEGA</name>
<sequence length="394" mass="44613">MRYTIPPLPVAVTTDTVSASISLKKIVNWDGKSQDIDQALTIAFEADDYLNYIKNLKALDIDPLSYINNLDKIIDGLPTDSDLRKRCIRALSGTCGLYRILPTSHTITFTLTKHDNPGLSSRVSFSVSRYTDENHQLFAVKSLSSSARTVVKRHKERHCKGVIVSKRMKHPNILSIEGVAPKIHRFCIVTQWMPNGNVKEYVEKRPGVNRLELLIGVTRGLDYLHNNEIVHGDLTSSNILIDAKGNPRLHNFGSCWFTKDTNPKNVSTPNYGSEARYRAPELHNMDGIMTKRSDVFSLSMVIVELVTGKRPFHDIGDFVAKDWISRGERPPKPRPFDATEMAPEVWKIAQECWHQEANERPEANAVLRDLENLAKPGDKLAPPLFKRVYRDVFD</sequence>
<reference evidence="1" key="1">
    <citation type="submission" date="2019-10" db="EMBL/GenBank/DDBJ databases">
        <authorList>
            <consortium name="DOE Joint Genome Institute"/>
            <person name="Kuo A."/>
            <person name="Miyauchi S."/>
            <person name="Kiss E."/>
            <person name="Drula E."/>
            <person name="Kohler A."/>
            <person name="Sanchez-Garcia M."/>
            <person name="Andreopoulos B."/>
            <person name="Barry K.W."/>
            <person name="Bonito G."/>
            <person name="Buee M."/>
            <person name="Carver A."/>
            <person name="Chen C."/>
            <person name="Cichocki N."/>
            <person name="Clum A."/>
            <person name="Culley D."/>
            <person name="Crous P.W."/>
            <person name="Fauchery L."/>
            <person name="Girlanda M."/>
            <person name="Hayes R."/>
            <person name="Keri Z."/>
            <person name="Labutti K."/>
            <person name="Lipzen A."/>
            <person name="Lombard V."/>
            <person name="Magnuson J."/>
            <person name="Maillard F."/>
            <person name="Morin E."/>
            <person name="Murat C."/>
            <person name="Nolan M."/>
            <person name="Ohm R."/>
            <person name="Pangilinan J."/>
            <person name="Pereira M."/>
            <person name="Perotto S."/>
            <person name="Peter M."/>
            <person name="Riley R."/>
            <person name="Sitrit Y."/>
            <person name="Stielow B."/>
            <person name="Szollosi G."/>
            <person name="Zifcakova L."/>
            <person name="Stursova M."/>
            <person name="Spatafora J.W."/>
            <person name="Tedersoo L."/>
            <person name="Vaario L.-M."/>
            <person name="Yamada A."/>
            <person name="Yan M."/>
            <person name="Wang P."/>
            <person name="Xu J."/>
            <person name="Bruns T."/>
            <person name="Baldrian P."/>
            <person name="Vilgalys R."/>
            <person name="Henrissat B."/>
            <person name="Grigoriev I.V."/>
            <person name="Hibbett D."/>
            <person name="Nagy L.G."/>
            <person name="Martin F.M."/>
        </authorList>
    </citation>
    <scope>NUCLEOTIDE SEQUENCE</scope>
    <source>
        <strain evidence="1">P2</strain>
    </source>
</reference>
<reference evidence="1" key="2">
    <citation type="journal article" date="2020" name="Nat. Commun.">
        <title>Large-scale genome sequencing of mycorrhizal fungi provides insights into the early evolution of symbiotic traits.</title>
        <authorList>
            <person name="Miyauchi S."/>
            <person name="Kiss E."/>
            <person name="Kuo A."/>
            <person name="Drula E."/>
            <person name="Kohler A."/>
            <person name="Sanchez-Garcia M."/>
            <person name="Morin E."/>
            <person name="Andreopoulos B."/>
            <person name="Barry K.W."/>
            <person name="Bonito G."/>
            <person name="Buee M."/>
            <person name="Carver A."/>
            <person name="Chen C."/>
            <person name="Cichocki N."/>
            <person name="Clum A."/>
            <person name="Culley D."/>
            <person name="Crous P.W."/>
            <person name="Fauchery L."/>
            <person name="Girlanda M."/>
            <person name="Hayes R.D."/>
            <person name="Keri Z."/>
            <person name="LaButti K."/>
            <person name="Lipzen A."/>
            <person name="Lombard V."/>
            <person name="Magnuson J."/>
            <person name="Maillard F."/>
            <person name="Murat C."/>
            <person name="Nolan M."/>
            <person name="Ohm R.A."/>
            <person name="Pangilinan J."/>
            <person name="Pereira M.F."/>
            <person name="Perotto S."/>
            <person name="Peter M."/>
            <person name="Pfister S."/>
            <person name="Riley R."/>
            <person name="Sitrit Y."/>
            <person name="Stielow J.B."/>
            <person name="Szollosi G."/>
            <person name="Zifcakova L."/>
            <person name="Stursova M."/>
            <person name="Spatafora J.W."/>
            <person name="Tedersoo L."/>
            <person name="Vaario L.M."/>
            <person name="Yamada A."/>
            <person name="Yan M."/>
            <person name="Wang P."/>
            <person name="Xu J."/>
            <person name="Bruns T."/>
            <person name="Baldrian P."/>
            <person name="Vilgalys R."/>
            <person name="Dunand C."/>
            <person name="Henrissat B."/>
            <person name="Grigoriev I.V."/>
            <person name="Hibbett D."/>
            <person name="Nagy L.G."/>
            <person name="Martin F.M."/>
        </authorList>
    </citation>
    <scope>NUCLEOTIDE SEQUENCE</scope>
    <source>
        <strain evidence="1">P2</strain>
    </source>
</reference>
<proteinExistence type="predicted"/>
<evidence type="ECO:0000313" key="1">
    <source>
        <dbReference type="EMBL" id="KAF9642298.1"/>
    </source>
</evidence>
<keyword evidence="2" id="KW-1185">Reference proteome</keyword>
<dbReference type="Proteomes" id="UP000886501">
    <property type="component" value="Unassembled WGS sequence"/>
</dbReference>
<protein>
    <submittedName>
        <fullName evidence="1">Kinase-like protein</fullName>
    </submittedName>
</protein>